<dbReference type="InterPro" id="IPR037401">
    <property type="entry name" value="SnoaL-like"/>
</dbReference>
<accession>A0ABY2B7U3</accession>
<gene>
    <name evidence="2" type="ORF">EV644_1322</name>
</gene>
<keyword evidence="3" id="KW-1185">Reference proteome</keyword>
<protein>
    <submittedName>
        <fullName evidence="2">SnoaL-like protein</fullName>
    </submittedName>
</protein>
<evidence type="ECO:0000313" key="3">
    <source>
        <dbReference type="Proteomes" id="UP000295818"/>
    </source>
</evidence>
<dbReference type="Gene3D" id="3.10.450.50">
    <property type="match status" value="1"/>
</dbReference>
<name>A0ABY2B7U3_9ACTN</name>
<dbReference type="Pfam" id="PF12680">
    <property type="entry name" value="SnoaL_2"/>
    <property type="match status" value="1"/>
</dbReference>
<dbReference type="EMBL" id="SLWM01000032">
    <property type="protein sequence ID" value="TCO11272.1"/>
    <property type="molecule type" value="Genomic_DNA"/>
</dbReference>
<dbReference type="RefSeq" id="WP_132196316.1">
    <property type="nucleotide sequence ID" value="NZ_SLWM01000032.1"/>
</dbReference>
<reference evidence="2 3" key="1">
    <citation type="journal article" date="2015" name="Stand. Genomic Sci.">
        <title>Genomic Encyclopedia of Bacterial and Archaeal Type Strains, Phase III: the genomes of soil and plant-associated and newly described type strains.</title>
        <authorList>
            <person name="Whitman W.B."/>
            <person name="Woyke T."/>
            <person name="Klenk H.P."/>
            <person name="Zhou Y."/>
            <person name="Lilburn T.G."/>
            <person name="Beck B.J."/>
            <person name="De Vos P."/>
            <person name="Vandamme P."/>
            <person name="Eisen J.A."/>
            <person name="Garrity G."/>
            <person name="Hugenholtz P."/>
            <person name="Kyrpides N.C."/>
        </authorList>
    </citation>
    <scope>NUCLEOTIDE SEQUENCE [LARGE SCALE GENOMIC DNA]</scope>
    <source>
        <strain evidence="2 3">VKM Ac-2538</strain>
    </source>
</reference>
<comment type="caution">
    <text evidence="2">The sequence shown here is derived from an EMBL/GenBank/DDBJ whole genome shotgun (WGS) entry which is preliminary data.</text>
</comment>
<feature type="domain" description="SnoaL-like" evidence="1">
    <location>
        <begin position="10"/>
        <end position="112"/>
    </location>
</feature>
<dbReference type="SUPFAM" id="SSF54427">
    <property type="entry name" value="NTF2-like"/>
    <property type="match status" value="1"/>
</dbReference>
<dbReference type="InterPro" id="IPR032710">
    <property type="entry name" value="NTF2-like_dom_sf"/>
</dbReference>
<sequence length="122" mass="13376">MTITPAALADQYFAMWNEADADRRAEIIAAAWSTEGVFVDPSFEVSGHEGLTKMVETAHQMFPGHSFSLTGEIEQHHDRLRWSWHLAAAGQQPVAGGTDVVTLDADGRIREVVGFLDFAPAH</sequence>
<dbReference type="Proteomes" id="UP000295818">
    <property type="component" value="Unassembled WGS sequence"/>
</dbReference>
<organism evidence="2 3">
    <name type="scientific">Kribbella orskensis</name>
    <dbReference type="NCBI Taxonomy" id="2512216"/>
    <lineage>
        <taxon>Bacteria</taxon>
        <taxon>Bacillati</taxon>
        <taxon>Actinomycetota</taxon>
        <taxon>Actinomycetes</taxon>
        <taxon>Propionibacteriales</taxon>
        <taxon>Kribbellaceae</taxon>
        <taxon>Kribbella</taxon>
    </lineage>
</organism>
<evidence type="ECO:0000259" key="1">
    <source>
        <dbReference type="Pfam" id="PF12680"/>
    </source>
</evidence>
<evidence type="ECO:0000313" key="2">
    <source>
        <dbReference type="EMBL" id="TCO11272.1"/>
    </source>
</evidence>
<proteinExistence type="predicted"/>